<accession>A0ABD2B5U4</accession>
<proteinExistence type="predicted"/>
<evidence type="ECO:0008006" key="4">
    <source>
        <dbReference type="Google" id="ProtNLM"/>
    </source>
</evidence>
<keyword evidence="3" id="KW-1185">Reference proteome</keyword>
<dbReference type="Pfam" id="PF06585">
    <property type="entry name" value="JHBP"/>
    <property type="match status" value="1"/>
</dbReference>
<evidence type="ECO:0000313" key="2">
    <source>
        <dbReference type="EMBL" id="KAL2728096.1"/>
    </source>
</evidence>
<gene>
    <name evidence="2" type="ORF">V1477_017372</name>
</gene>
<reference evidence="2 3" key="1">
    <citation type="journal article" date="2024" name="Ann. Entomol. Soc. Am.">
        <title>Genomic analyses of the southern and eastern yellowjacket wasps (Hymenoptera: Vespidae) reveal evolutionary signatures of social life.</title>
        <authorList>
            <person name="Catto M.A."/>
            <person name="Caine P.B."/>
            <person name="Orr S.E."/>
            <person name="Hunt B.G."/>
            <person name="Goodisman M.A.D."/>
        </authorList>
    </citation>
    <scope>NUCLEOTIDE SEQUENCE [LARGE SCALE GENOMIC DNA]</scope>
    <source>
        <strain evidence="2">232</strain>
        <tissue evidence="2">Head and thorax</tissue>
    </source>
</reference>
<dbReference type="InterPro" id="IPR010562">
    <property type="entry name" value="Haemolymph_juvenile_hormone-bd"/>
</dbReference>
<comment type="caution">
    <text evidence="2">The sequence shown here is derived from an EMBL/GenBank/DDBJ whole genome shotgun (WGS) entry which is preliminary data.</text>
</comment>
<dbReference type="AlphaFoldDB" id="A0ABD2B5U4"/>
<name>A0ABD2B5U4_VESMC</name>
<evidence type="ECO:0000256" key="1">
    <source>
        <dbReference type="SAM" id="SignalP"/>
    </source>
</evidence>
<feature type="chain" id="PRO_5044793077" description="Hemolymph juvenile hormone binding protein" evidence="1">
    <location>
        <begin position="27"/>
        <end position="327"/>
    </location>
</feature>
<dbReference type="Proteomes" id="UP001607303">
    <property type="component" value="Unassembled WGS sequence"/>
</dbReference>
<dbReference type="PANTHER" id="PTHR11008">
    <property type="entry name" value="PROTEIN TAKEOUT-LIKE PROTEIN"/>
    <property type="match status" value="1"/>
</dbReference>
<protein>
    <recommendedName>
        <fullName evidence="4">Hemolymph juvenile hormone binding protein</fullName>
    </recommendedName>
</protein>
<sequence length="327" mass="36490">MRLITTDRLYFILTLWIWITTDQALGQQPNESVPSVILGGIGNVASSATNFLSGVVQRQKDLLHRVTDTATDYIVSAVERPRILLINATRATTGIIDSAASKGLEFKLRRFIEKLRSRMRYGIPELDIPPLEPFHLDGVRIDTDNPEIGNISAIITDLTVYGLSTFIIESAKLSLIGPSISVNLLFPELYATGDYNVSGILGDMFTIFGSGPFKATIYEFRLQFTVVLGYSRGLYIKDFDLDFALTSVLFDIENFMGGDEVGRIMNKVFQELTPQVVEIIKPDILPGIKSYVASRANETIQHLTMRDLFNILLGENEIRDIAHLIIP</sequence>
<dbReference type="SMART" id="SM00700">
    <property type="entry name" value="JHBP"/>
    <property type="match status" value="1"/>
</dbReference>
<feature type="signal peptide" evidence="1">
    <location>
        <begin position="1"/>
        <end position="26"/>
    </location>
</feature>
<dbReference type="InterPro" id="IPR038606">
    <property type="entry name" value="To_sf"/>
</dbReference>
<evidence type="ECO:0000313" key="3">
    <source>
        <dbReference type="Proteomes" id="UP001607303"/>
    </source>
</evidence>
<dbReference type="EMBL" id="JAYRBN010000100">
    <property type="protein sequence ID" value="KAL2728096.1"/>
    <property type="molecule type" value="Genomic_DNA"/>
</dbReference>
<dbReference type="PANTHER" id="PTHR11008:SF9">
    <property type="entry name" value="PROTEIN TAKEOUT-LIKE PROTEIN"/>
    <property type="match status" value="1"/>
</dbReference>
<dbReference type="Gene3D" id="3.15.10.30">
    <property type="entry name" value="Haemolymph juvenile hormone binding protein"/>
    <property type="match status" value="1"/>
</dbReference>
<organism evidence="2 3">
    <name type="scientific">Vespula maculifrons</name>
    <name type="common">Eastern yellow jacket</name>
    <name type="synonym">Wasp</name>
    <dbReference type="NCBI Taxonomy" id="7453"/>
    <lineage>
        <taxon>Eukaryota</taxon>
        <taxon>Metazoa</taxon>
        <taxon>Ecdysozoa</taxon>
        <taxon>Arthropoda</taxon>
        <taxon>Hexapoda</taxon>
        <taxon>Insecta</taxon>
        <taxon>Pterygota</taxon>
        <taxon>Neoptera</taxon>
        <taxon>Endopterygota</taxon>
        <taxon>Hymenoptera</taxon>
        <taxon>Apocrita</taxon>
        <taxon>Aculeata</taxon>
        <taxon>Vespoidea</taxon>
        <taxon>Vespidae</taxon>
        <taxon>Vespinae</taxon>
        <taxon>Vespula</taxon>
    </lineage>
</organism>
<keyword evidence="1" id="KW-0732">Signal</keyword>